<evidence type="ECO:0000313" key="1">
    <source>
        <dbReference type="EMBL" id="RIY03483.1"/>
    </source>
</evidence>
<name>A0A3A1WQZ4_9HYPH</name>
<dbReference type="RefSeq" id="WP_119538141.1">
    <property type="nucleotide sequence ID" value="NZ_QYRN01000001.1"/>
</dbReference>
<evidence type="ECO:0000313" key="2">
    <source>
        <dbReference type="Proteomes" id="UP000265750"/>
    </source>
</evidence>
<accession>A0A3A1WQZ4</accession>
<dbReference type="OrthoDB" id="8449640at2"/>
<sequence>MMGSYYFSKQLADGATLCLAPLTNDQLACSGQEVADPSGYFLYERAGDGQASRVEILAQVFSQEGLDRLRQVFDLT</sequence>
<reference evidence="2" key="1">
    <citation type="submission" date="2018-09" db="EMBL/GenBank/DDBJ databases">
        <authorList>
            <person name="Tuo L."/>
        </authorList>
    </citation>
    <scope>NUCLEOTIDE SEQUENCE [LARGE SCALE GENOMIC DNA]</scope>
    <source>
        <strain evidence="2">M2BS4Y-1</strain>
    </source>
</reference>
<organism evidence="1 2">
    <name type="scientific">Aureimonas flava</name>
    <dbReference type="NCBI Taxonomy" id="2320271"/>
    <lineage>
        <taxon>Bacteria</taxon>
        <taxon>Pseudomonadati</taxon>
        <taxon>Pseudomonadota</taxon>
        <taxon>Alphaproteobacteria</taxon>
        <taxon>Hyphomicrobiales</taxon>
        <taxon>Aurantimonadaceae</taxon>
        <taxon>Aureimonas</taxon>
    </lineage>
</organism>
<dbReference type="AlphaFoldDB" id="A0A3A1WQZ4"/>
<protein>
    <submittedName>
        <fullName evidence="1">Uncharacterized protein</fullName>
    </submittedName>
</protein>
<keyword evidence="2" id="KW-1185">Reference proteome</keyword>
<dbReference type="EMBL" id="QYRN01000001">
    <property type="protein sequence ID" value="RIY03483.1"/>
    <property type="molecule type" value="Genomic_DNA"/>
</dbReference>
<dbReference type="Proteomes" id="UP000265750">
    <property type="component" value="Unassembled WGS sequence"/>
</dbReference>
<comment type="caution">
    <text evidence="1">The sequence shown here is derived from an EMBL/GenBank/DDBJ whole genome shotgun (WGS) entry which is preliminary data.</text>
</comment>
<proteinExistence type="predicted"/>
<gene>
    <name evidence="1" type="ORF">D3218_01615</name>
</gene>